<dbReference type="RefSeq" id="WP_092639694.1">
    <property type="nucleotide sequence ID" value="NZ_FNID01000013.1"/>
</dbReference>
<dbReference type="SUPFAM" id="SSF140566">
    <property type="entry name" value="FlgN-like"/>
    <property type="match status" value="1"/>
</dbReference>
<dbReference type="Proteomes" id="UP000199182">
    <property type="component" value="Unassembled WGS sequence"/>
</dbReference>
<dbReference type="Pfam" id="PF05130">
    <property type="entry name" value="FlgN"/>
    <property type="match status" value="1"/>
</dbReference>
<dbReference type="EMBL" id="FNID01000013">
    <property type="protein sequence ID" value="SDN20707.1"/>
    <property type="molecule type" value="Genomic_DNA"/>
</dbReference>
<evidence type="ECO:0000256" key="1">
    <source>
        <dbReference type="ARBA" id="ARBA00022795"/>
    </source>
</evidence>
<dbReference type="InterPro" id="IPR007809">
    <property type="entry name" value="FlgN-like"/>
</dbReference>
<dbReference type="STRING" id="258515.SAMN05192585_11363"/>
<proteinExistence type="predicted"/>
<accession>A0A1G9ZI20</accession>
<keyword evidence="1" id="KW-1005">Bacterial flagellum biogenesis</keyword>
<dbReference type="InterPro" id="IPR036679">
    <property type="entry name" value="FlgN-like_sf"/>
</dbReference>
<organism evidence="2 3">
    <name type="scientific">Acetanaerobacterium elongatum</name>
    <dbReference type="NCBI Taxonomy" id="258515"/>
    <lineage>
        <taxon>Bacteria</taxon>
        <taxon>Bacillati</taxon>
        <taxon>Bacillota</taxon>
        <taxon>Clostridia</taxon>
        <taxon>Eubacteriales</taxon>
        <taxon>Oscillospiraceae</taxon>
        <taxon>Acetanaerobacterium</taxon>
    </lineage>
</organism>
<sequence>MSKFDVFYPVLDECLVFYGNMLDFENNKYDVIVQKDIPQLEAMLKTEQAMIMQSNALERHRIEIQNNLGYDGYTLLEMAEQSDGEDCEKLKGYRERLLKALYEIKSINSKSMELIETRLRTSEKRLEYSGYVQDMHTYDGTGTVSENNAGINKSLITKSV</sequence>
<dbReference type="AlphaFoldDB" id="A0A1G9ZI20"/>
<gene>
    <name evidence="2" type="ORF">SAMN05192585_11363</name>
</gene>
<evidence type="ECO:0000313" key="3">
    <source>
        <dbReference type="Proteomes" id="UP000199182"/>
    </source>
</evidence>
<protein>
    <submittedName>
        <fullName evidence="2">FlgN protein</fullName>
    </submittedName>
</protein>
<dbReference type="Gene3D" id="1.20.58.300">
    <property type="entry name" value="FlgN-like"/>
    <property type="match status" value="1"/>
</dbReference>
<dbReference type="GO" id="GO:0044780">
    <property type="term" value="P:bacterial-type flagellum assembly"/>
    <property type="evidence" value="ECO:0007669"/>
    <property type="project" value="InterPro"/>
</dbReference>
<keyword evidence="3" id="KW-1185">Reference proteome</keyword>
<evidence type="ECO:0000313" key="2">
    <source>
        <dbReference type="EMBL" id="SDN20707.1"/>
    </source>
</evidence>
<reference evidence="2 3" key="1">
    <citation type="submission" date="2016-10" db="EMBL/GenBank/DDBJ databases">
        <authorList>
            <person name="de Groot N.N."/>
        </authorList>
    </citation>
    <scope>NUCLEOTIDE SEQUENCE [LARGE SCALE GENOMIC DNA]</scope>
    <source>
        <strain evidence="2 3">CGMCC 1.5012</strain>
    </source>
</reference>
<name>A0A1G9ZI20_9FIRM</name>